<dbReference type="Pfam" id="PF02784">
    <property type="entry name" value="Orn_Arg_deC_N"/>
    <property type="match status" value="1"/>
</dbReference>
<feature type="domain" description="Orn/DAP/Arg decarboxylase 2 N-terminal" evidence="5">
    <location>
        <begin position="56"/>
        <end position="306"/>
    </location>
</feature>
<dbReference type="EMBL" id="VCLA01000156">
    <property type="protein sequence ID" value="MQT02657.1"/>
    <property type="molecule type" value="Genomic_DNA"/>
</dbReference>
<evidence type="ECO:0000256" key="1">
    <source>
        <dbReference type="ARBA" id="ARBA00001933"/>
    </source>
</evidence>
<dbReference type="Gene3D" id="2.40.37.10">
    <property type="entry name" value="Lyase, Ornithine Decarboxylase, Chain A, domain 1"/>
    <property type="match status" value="1"/>
</dbReference>
<evidence type="ECO:0000313" key="6">
    <source>
        <dbReference type="EMBL" id="MQT02657.1"/>
    </source>
</evidence>
<accession>A0A646KKW2</accession>
<dbReference type="RefSeq" id="WP_153524229.1">
    <property type="nucleotide sequence ID" value="NZ_JBEPDZ010000009.1"/>
</dbReference>
<evidence type="ECO:0000313" key="7">
    <source>
        <dbReference type="Proteomes" id="UP000419138"/>
    </source>
</evidence>
<dbReference type="Proteomes" id="UP000419138">
    <property type="component" value="Unassembled WGS sequence"/>
</dbReference>
<dbReference type="PROSITE" id="PS00878">
    <property type="entry name" value="ODR_DC_2_1"/>
    <property type="match status" value="1"/>
</dbReference>
<dbReference type="InterPro" id="IPR022653">
    <property type="entry name" value="De-COase2_pyr-phos_BS"/>
</dbReference>
<dbReference type="AlphaFoldDB" id="A0A646KKW2"/>
<organism evidence="6 7">
    <name type="scientific">Streptomyces jumonjinensis</name>
    <dbReference type="NCBI Taxonomy" id="1945"/>
    <lineage>
        <taxon>Bacteria</taxon>
        <taxon>Bacillati</taxon>
        <taxon>Actinomycetota</taxon>
        <taxon>Actinomycetes</taxon>
        <taxon>Kitasatosporales</taxon>
        <taxon>Streptomycetaceae</taxon>
        <taxon>Streptomyces</taxon>
    </lineage>
</organism>
<dbReference type="InterPro" id="IPR022644">
    <property type="entry name" value="De-COase2_N"/>
</dbReference>
<dbReference type="PANTHER" id="PTHR43727">
    <property type="entry name" value="DIAMINOPIMELATE DECARBOXYLASE"/>
    <property type="match status" value="1"/>
</dbReference>
<dbReference type="GO" id="GO:0008836">
    <property type="term" value="F:diaminopimelate decarboxylase activity"/>
    <property type="evidence" value="ECO:0007669"/>
    <property type="project" value="TreeGrafter"/>
</dbReference>
<keyword evidence="2" id="KW-0210">Decarboxylase</keyword>
<dbReference type="GO" id="GO:0009089">
    <property type="term" value="P:lysine biosynthetic process via diaminopimelate"/>
    <property type="evidence" value="ECO:0007669"/>
    <property type="project" value="TreeGrafter"/>
</dbReference>
<reference evidence="6 7" key="1">
    <citation type="submission" date="2019-05" db="EMBL/GenBank/DDBJ databases">
        <title>Comparative genomics and metabolomics analyses of clavulanic acid producing Streptomyces species provides insight into specialized metabolism and evolution of beta-lactam biosynthetic gene clusters.</title>
        <authorList>
            <person name="Moore M.A."/>
            <person name="Cruz-Morales P."/>
            <person name="Barona Gomez F."/>
            <person name="Kapil T."/>
        </authorList>
    </citation>
    <scope>NUCLEOTIDE SEQUENCE [LARGE SCALE GENOMIC DNA]</scope>
    <source>
        <strain evidence="6 7">NRRL 5741</strain>
    </source>
</reference>
<proteinExistence type="predicted"/>
<evidence type="ECO:0000256" key="4">
    <source>
        <dbReference type="ARBA" id="ARBA00023239"/>
    </source>
</evidence>
<evidence type="ECO:0000256" key="3">
    <source>
        <dbReference type="ARBA" id="ARBA00022898"/>
    </source>
</evidence>
<dbReference type="InterPro" id="IPR000183">
    <property type="entry name" value="Orn/DAP/Arg_de-COase"/>
</dbReference>
<dbReference type="InterPro" id="IPR029066">
    <property type="entry name" value="PLP-binding_barrel"/>
</dbReference>
<dbReference type="FunFam" id="3.20.20.10:FF:000003">
    <property type="entry name" value="Diaminopimelate decarboxylase"/>
    <property type="match status" value="1"/>
</dbReference>
<evidence type="ECO:0000256" key="2">
    <source>
        <dbReference type="ARBA" id="ARBA00022793"/>
    </source>
</evidence>
<dbReference type="SUPFAM" id="SSF51419">
    <property type="entry name" value="PLP-binding barrel"/>
    <property type="match status" value="1"/>
</dbReference>
<keyword evidence="7" id="KW-1185">Reference proteome</keyword>
<protein>
    <submittedName>
        <fullName evidence="6">Diaminopimelate decarboxylase</fullName>
    </submittedName>
</protein>
<dbReference type="PRINTS" id="PR01179">
    <property type="entry name" value="ODADCRBXLASE"/>
</dbReference>
<gene>
    <name evidence="6" type="ORF">FF041_21375</name>
</gene>
<dbReference type="PANTHER" id="PTHR43727:SF2">
    <property type="entry name" value="GROUP IV DECARBOXYLASE"/>
    <property type="match status" value="1"/>
</dbReference>
<keyword evidence="3" id="KW-0663">Pyridoxal phosphate</keyword>
<dbReference type="InterPro" id="IPR009006">
    <property type="entry name" value="Ala_racemase/Decarboxylase_C"/>
</dbReference>
<sequence>MTAVSVTTVPDPGFTAPSAWPASAVPAPGGDVAVGGVPLAGLAERYGTPLYVLDEDEVRSRARAWRRALPDAEVVYAAKAFLCRAVVDWMEQEGLGLAVGSAGERELAATRGFPADRIVLHGHARSPHDLRTALRLGVGRIVIGSGCEIASLAARVPGPEPQQVMVRVRPDAGGPGRIHAVAGAQRFGLSVADGDAEEAVARILGQPCLELIGLHSHPGSQITSPEPYARSVRRMIAFMARIRDRYGITLPEIDLGGGFAVACPPGQPVPAPAAYGRRIHDELIRCCAEFDYPLPRLTVEPGRSVLAGAGVVLHRVLAVRRMDGRVFASVDGGTGDAPGADRCGARHAVRLVGRSPEGPTRATTVVAGDSEAGEVLAGPVELPEDLRPGDVLAAPVSGAYRMSPVSGRALTGGPAVAAVRGGRSRLLVRRETFDDHRARDVGL</sequence>
<dbReference type="Gene3D" id="3.20.20.10">
    <property type="entry name" value="Alanine racemase"/>
    <property type="match status" value="1"/>
</dbReference>
<evidence type="ECO:0000259" key="5">
    <source>
        <dbReference type="Pfam" id="PF02784"/>
    </source>
</evidence>
<dbReference type="OrthoDB" id="9802241at2"/>
<name>A0A646KKW2_STRJU</name>
<comment type="caution">
    <text evidence="6">The sequence shown here is derived from an EMBL/GenBank/DDBJ whole genome shotgun (WGS) entry which is preliminary data.</text>
</comment>
<keyword evidence="4" id="KW-0456">Lyase</keyword>
<comment type="cofactor">
    <cofactor evidence="1">
        <name>pyridoxal 5'-phosphate</name>
        <dbReference type="ChEBI" id="CHEBI:597326"/>
    </cofactor>
</comment>
<dbReference type="SUPFAM" id="SSF50621">
    <property type="entry name" value="Alanine racemase C-terminal domain-like"/>
    <property type="match status" value="1"/>
</dbReference>